<organism evidence="1 2">
    <name type="scientific">Paenibacillus elgii</name>
    <dbReference type="NCBI Taxonomy" id="189691"/>
    <lineage>
        <taxon>Bacteria</taxon>
        <taxon>Bacillati</taxon>
        <taxon>Bacillota</taxon>
        <taxon>Bacilli</taxon>
        <taxon>Bacillales</taxon>
        <taxon>Paenibacillaceae</taxon>
        <taxon>Paenibacillus</taxon>
    </lineage>
</organism>
<dbReference type="Proteomes" id="UP000076563">
    <property type="component" value="Unassembled WGS sequence"/>
</dbReference>
<gene>
    <name evidence="1" type="ORF">AV654_01190</name>
</gene>
<proteinExistence type="predicted"/>
<dbReference type="OrthoDB" id="2653709at2"/>
<protein>
    <recommendedName>
        <fullName evidence="3">N-acetyltransferase domain-containing protein</fullName>
    </recommendedName>
</protein>
<dbReference type="eggNOG" id="ENOG5033UGB">
    <property type="taxonomic scope" value="Bacteria"/>
</dbReference>
<comment type="caution">
    <text evidence="1">The sequence shown here is derived from an EMBL/GenBank/DDBJ whole genome shotgun (WGS) entry which is preliminary data.</text>
</comment>
<dbReference type="SUPFAM" id="SSF55729">
    <property type="entry name" value="Acyl-CoA N-acyltransferases (Nat)"/>
    <property type="match status" value="1"/>
</dbReference>
<dbReference type="RefSeq" id="WP_063179114.1">
    <property type="nucleotide sequence ID" value="NZ_CP121215.1"/>
</dbReference>
<dbReference type="EMBL" id="LQRA01000044">
    <property type="protein sequence ID" value="KZE81140.1"/>
    <property type="molecule type" value="Genomic_DNA"/>
</dbReference>
<dbReference type="InterPro" id="IPR016181">
    <property type="entry name" value="Acyl_CoA_acyltransferase"/>
</dbReference>
<evidence type="ECO:0000313" key="1">
    <source>
        <dbReference type="EMBL" id="KZE81140.1"/>
    </source>
</evidence>
<evidence type="ECO:0000313" key="2">
    <source>
        <dbReference type="Proteomes" id="UP000076563"/>
    </source>
</evidence>
<dbReference type="AlphaFoldDB" id="A0A163Z6R2"/>
<accession>A0A163Z6R2</accession>
<evidence type="ECO:0008006" key="3">
    <source>
        <dbReference type="Google" id="ProtNLM"/>
    </source>
</evidence>
<keyword evidence="2" id="KW-1185">Reference proteome</keyword>
<sequence length="174" mass="20712">MSYYFSICASEKYQEKYIEFMLMNYQQLNLPYSFPLTLSFLASPILMKEEAILCFNDEDELVGALGYIYGTGENDYQDTHIVQIQAVFLLDEYRRTRLFLRGLQYLTQFITQLNRPVTELRFWTPVQDDLRKLCGKLAVRADVRDTAFGTMEEYRAPFSDWHAYAMQFRHESYF</sequence>
<reference evidence="2" key="1">
    <citation type="submission" date="2016-01" db="EMBL/GenBank/DDBJ databases">
        <title>Draft genome of Chromobacterium sp. F49.</title>
        <authorList>
            <person name="Hong K.W."/>
        </authorList>
    </citation>
    <scope>NUCLEOTIDE SEQUENCE [LARGE SCALE GENOMIC DNA]</scope>
    <source>
        <strain evidence="2">M63</strain>
    </source>
</reference>
<name>A0A163Z6R2_9BACL</name>
<dbReference type="STRING" id="1007103.GCA_000213315_06431"/>